<evidence type="ECO:0000313" key="8">
    <source>
        <dbReference type="EMBL" id="KAG7660391.1"/>
    </source>
</evidence>
<sequence>MNSINPPKNLSSILSQPTYPLDNITLIPQQSLIPGIPDGILALIAPIVAYWSYATFFHILDIYELAEKYRIHPSEEEESRNKVTLHEVVRDVIFQHIIQTIVGYIVYCIDPINSTGDEFYKMWSLKQKYGFLPDIMVYYCYMYGISILKVVVAICIIDSWQYWLHRIMHVNKTLYKRFHSRHHRLYVPYAYGALYNDPVEGFLLDTLGTGIAGLITGLSHRESIFLYTFATLKTVDDHCGYRLPFDIFQIIFPNNSVYHDIHHQIWGIKNNFSQPFFTIWDTVNNTQYKFVNEYKELQNHITLTKYKEFLAKKEARKSASRSSSESSSRATTPVNTESKKEI</sequence>
<dbReference type="AlphaFoldDB" id="A0A8J5UIR7"/>
<feature type="compositionally biased region" description="Low complexity" evidence="5">
    <location>
        <begin position="320"/>
        <end position="330"/>
    </location>
</feature>
<keyword evidence="4 6" id="KW-0472">Membrane</keyword>
<feature type="transmembrane region" description="Helical" evidence="6">
    <location>
        <begin position="136"/>
        <end position="163"/>
    </location>
</feature>
<dbReference type="RefSeq" id="XP_049260625.1">
    <property type="nucleotide sequence ID" value="XM_049410232.1"/>
</dbReference>
<evidence type="ECO:0000256" key="2">
    <source>
        <dbReference type="ARBA" id="ARBA00022692"/>
    </source>
</evidence>
<name>A0A8J5UIR7_9ASCO</name>
<evidence type="ECO:0000256" key="5">
    <source>
        <dbReference type="SAM" id="MobiDB-lite"/>
    </source>
</evidence>
<dbReference type="GO" id="GO:0016491">
    <property type="term" value="F:oxidoreductase activity"/>
    <property type="evidence" value="ECO:0007669"/>
    <property type="project" value="InterPro"/>
</dbReference>
<comment type="caution">
    <text evidence="8">The sequence shown here is derived from an EMBL/GenBank/DDBJ whole genome shotgun (WGS) entry which is preliminary data.</text>
</comment>
<gene>
    <name evidence="8" type="ORF">J8A68_006095</name>
</gene>
<evidence type="ECO:0000256" key="3">
    <source>
        <dbReference type="ARBA" id="ARBA00022989"/>
    </source>
</evidence>
<proteinExistence type="predicted"/>
<dbReference type="PANTHER" id="PTHR11863">
    <property type="entry name" value="STEROL DESATURASE"/>
    <property type="match status" value="1"/>
</dbReference>
<accession>A0A8J5UIR7</accession>
<dbReference type="GO" id="GO:0008610">
    <property type="term" value="P:lipid biosynthetic process"/>
    <property type="evidence" value="ECO:0007669"/>
    <property type="project" value="InterPro"/>
</dbReference>
<feature type="region of interest" description="Disordered" evidence="5">
    <location>
        <begin position="315"/>
        <end position="342"/>
    </location>
</feature>
<reference evidence="8 9" key="1">
    <citation type="journal article" date="2021" name="DNA Res.">
        <title>Genome analysis of Candida subhashii reveals its hybrid nature and dual mitochondrial genome conformations.</title>
        <authorList>
            <person name="Mixao V."/>
            <person name="Hegedusova E."/>
            <person name="Saus E."/>
            <person name="Pryszcz L.P."/>
            <person name="Cillingova A."/>
            <person name="Nosek J."/>
            <person name="Gabaldon T."/>
        </authorList>
    </citation>
    <scope>NUCLEOTIDE SEQUENCE [LARGE SCALE GENOMIC DNA]</scope>
    <source>
        <strain evidence="8 9">CBS 10753</strain>
    </source>
</reference>
<keyword evidence="3 6" id="KW-1133">Transmembrane helix</keyword>
<dbReference type="GeneID" id="73472894"/>
<dbReference type="GO" id="GO:0016020">
    <property type="term" value="C:membrane"/>
    <property type="evidence" value="ECO:0007669"/>
    <property type="project" value="UniProtKB-SubCell"/>
</dbReference>
<evidence type="ECO:0000256" key="4">
    <source>
        <dbReference type="ARBA" id="ARBA00023136"/>
    </source>
</evidence>
<evidence type="ECO:0000256" key="1">
    <source>
        <dbReference type="ARBA" id="ARBA00004370"/>
    </source>
</evidence>
<dbReference type="GO" id="GO:0005506">
    <property type="term" value="F:iron ion binding"/>
    <property type="evidence" value="ECO:0007669"/>
    <property type="project" value="InterPro"/>
</dbReference>
<dbReference type="OrthoDB" id="408954at2759"/>
<feature type="domain" description="Fatty acid hydroxylase" evidence="7">
    <location>
        <begin position="150"/>
        <end position="286"/>
    </location>
</feature>
<comment type="subcellular location">
    <subcellularLocation>
        <location evidence="1">Membrane</location>
    </subcellularLocation>
</comment>
<keyword evidence="9" id="KW-1185">Reference proteome</keyword>
<dbReference type="InterPro" id="IPR006694">
    <property type="entry name" value="Fatty_acid_hydroxylase"/>
</dbReference>
<protein>
    <submittedName>
        <fullName evidence="8">SUR2</fullName>
    </submittedName>
</protein>
<dbReference type="EMBL" id="JAGSYN010000311">
    <property type="protein sequence ID" value="KAG7660391.1"/>
    <property type="molecule type" value="Genomic_DNA"/>
</dbReference>
<keyword evidence="2 6" id="KW-0812">Transmembrane</keyword>
<dbReference type="InterPro" id="IPR050307">
    <property type="entry name" value="Sterol_Desaturase_Related"/>
</dbReference>
<evidence type="ECO:0000313" key="9">
    <source>
        <dbReference type="Proteomes" id="UP000694255"/>
    </source>
</evidence>
<feature type="transmembrane region" description="Helical" evidence="6">
    <location>
        <begin position="40"/>
        <end position="60"/>
    </location>
</feature>
<dbReference type="Proteomes" id="UP000694255">
    <property type="component" value="Unassembled WGS sequence"/>
</dbReference>
<organism evidence="8 9">
    <name type="scientific">[Candida] subhashii</name>
    <dbReference type="NCBI Taxonomy" id="561895"/>
    <lineage>
        <taxon>Eukaryota</taxon>
        <taxon>Fungi</taxon>
        <taxon>Dikarya</taxon>
        <taxon>Ascomycota</taxon>
        <taxon>Saccharomycotina</taxon>
        <taxon>Pichiomycetes</taxon>
        <taxon>Debaryomycetaceae</taxon>
        <taxon>Spathaspora</taxon>
    </lineage>
</organism>
<evidence type="ECO:0000259" key="7">
    <source>
        <dbReference type="Pfam" id="PF04116"/>
    </source>
</evidence>
<dbReference type="Pfam" id="PF04116">
    <property type="entry name" value="FA_hydroxylase"/>
    <property type="match status" value="1"/>
</dbReference>
<evidence type="ECO:0000256" key="6">
    <source>
        <dbReference type="SAM" id="Phobius"/>
    </source>
</evidence>